<sequence>MSKTIRILLMIFCNHNKCDYQFRMKLQSSNDFIFNDSISINRMSPGAFTRLFSTTVNTVFRRFLLALIRATLIYIIAFLFVHLPTFWNYITTLGKDDRKRNRQRRVRAKLSDDSNPSSPYRAVEVLDELRSQPEEDVETLAVIPDLCLERHADKETMDVREILDVEDEKQPTGKVFKKYVLGEYKFTTYREACKHIDAIGRGLLSLGAKQEYDVTVGRAGYPLVSCEIRLVDWIEGQYKNTDKPNPRGEILIGGKVVADGYFGEAGRKENENFKEIEGTRYFCTGDIGECFPDGTLKIIDRKKDLVKLRGGEYVSLTKVEMAMSKIPIIENCCLCASASSEYTVALICPNTKTMSNFTEKNFGEKDWHKLVNDDEFIELVLKEVQQACNKGGIERFETPQKIKIVTEPWTPETGLVTDALKLKRKAIEQKYKDDIEDLYEERKAKPKSETKKIRKTEEKKITSNENPTDVAKDVISNDNEKKKEL</sequence>
<comment type="similarity">
    <text evidence="1">Belongs to the ATP-dependent AMP-binding enzyme family.</text>
</comment>
<dbReference type="GO" id="GO:0005886">
    <property type="term" value="C:plasma membrane"/>
    <property type="evidence" value="ECO:0007669"/>
    <property type="project" value="TreeGrafter"/>
</dbReference>
<organism evidence="7 8">
    <name type="scientific">Adineta ricciae</name>
    <name type="common">Rotifer</name>
    <dbReference type="NCBI Taxonomy" id="249248"/>
    <lineage>
        <taxon>Eukaryota</taxon>
        <taxon>Metazoa</taxon>
        <taxon>Spiralia</taxon>
        <taxon>Gnathifera</taxon>
        <taxon>Rotifera</taxon>
        <taxon>Eurotatoria</taxon>
        <taxon>Bdelloidea</taxon>
        <taxon>Adinetida</taxon>
        <taxon>Adinetidae</taxon>
        <taxon>Adineta</taxon>
    </lineage>
</organism>
<reference evidence="7" key="1">
    <citation type="submission" date="2021-02" db="EMBL/GenBank/DDBJ databases">
        <authorList>
            <person name="Nowell W R."/>
        </authorList>
    </citation>
    <scope>NUCLEOTIDE SEQUENCE</scope>
</reference>
<gene>
    <name evidence="7" type="ORF">EDS130_LOCUS32847</name>
</gene>
<dbReference type="PANTHER" id="PTHR43272:SF83">
    <property type="entry name" value="ACYL-COA SYNTHETASE LONG-CHAIN, ISOFORM J"/>
    <property type="match status" value="1"/>
</dbReference>
<dbReference type="Proteomes" id="UP000663852">
    <property type="component" value="Unassembled WGS sequence"/>
</dbReference>
<dbReference type="GO" id="GO:0004467">
    <property type="term" value="F:long-chain fatty acid-CoA ligase activity"/>
    <property type="evidence" value="ECO:0007669"/>
    <property type="project" value="TreeGrafter"/>
</dbReference>
<dbReference type="GO" id="GO:0005524">
    <property type="term" value="F:ATP binding"/>
    <property type="evidence" value="ECO:0007669"/>
    <property type="project" value="UniProtKB-KW"/>
</dbReference>
<evidence type="ECO:0000313" key="8">
    <source>
        <dbReference type="Proteomes" id="UP000663852"/>
    </source>
</evidence>
<feature type="compositionally biased region" description="Basic and acidic residues" evidence="5">
    <location>
        <begin position="441"/>
        <end position="462"/>
    </location>
</feature>
<dbReference type="GO" id="GO:0005783">
    <property type="term" value="C:endoplasmic reticulum"/>
    <property type="evidence" value="ECO:0007669"/>
    <property type="project" value="TreeGrafter"/>
</dbReference>
<keyword evidence="4" id="KW-0067">ATP-binding</keyword>
<dbReference type="SUPFAM" id="SSF56801">
    <property type="entry name" value="Acetyl-CoA synthetase-like"/>
    <property type="match status" value="1"/>
</dbReference>
<keyword evidence="6" id="KW-1133">Transmembrane helix</keyword>
<keyword evidence="3" id="KW-0547">Nucleotide-binding</keyword>
<dbReference type="EMBL" id="CAJNOJ010000255">
    <property type="protein sequence ID" value="CAF1343011.1"/>
    <property type="molecule type" value="Genomic_DNA"/>
</dbReference>
<dbReference type="GO" id="GO:0005811">
    <property type="term" value="C:lipid droplet"/>
    <property type="evidence" value="ECO:0007669"/>
    <property type="project" value="TreeGrafter"/>
</dbReference>
<dbReference type="Gene3D" id="3.40.50.12780">
    <property type="entry name" value="N-terminal domain of ligase-like"/>
    <property type="match status" value="1"/>
</dbReference>
<evidence type="ECO:0000256" key="4">
    <source>
        <dbReference type="ARBA" id="ARBA00022840"/>
    </source>
</evidence>
<proteinExistence type="inferred from homology"/>
<evidence type="ECO:0000256" key="1">
    <source>
        <dbReference type="ARBA" id="ARBA00006432"/>
    </source>
</evidence>
<evidence type="ECO:0000256" key="5">
    <source>
        <dbReference type="SAM" id="MobiDB-lite"/>
    </source>
</evidence>
<evidence type="ECO:0000313" key="7">
    <source>
        <dbReference type="EMBL" id="CAF1343011.1"/>
    </source>
</evidence>
<dbReference type="InterPro" id="IPR042099">
    <property type="entry name" value="ANL_N_sf"/>
</dbReference>
<dbReference type="GO" id="GO:0035336">
    <property type="term" value="P:long-chain fatty-acyl-CoA metabolic process"/>
    <property type="evidence" value="ECO:0007669"/>
    <property type="project" value="TreeGrafter"/>
</dbReference>
<feature type="transmembrane region" description="Helical" evidence="6">
    <location>
        <begin position="71"/>
        <end position="90"/>
    </location>
</feature>
<dbReference type="PANTHER" id="PTHR43272">
    <property type="entry name" value="LONG-CHAIN-FATTY-ACID--COA LIGASE"/>
    <property type="match status" value="1"/>
</dbReference>
<evidence type="ECO:0000256" key="6">
    <source>
        <dbReference type="SAM" id="Phobius"/>
    </source>
</evidence>
<keyword evidence="2" id="KW-0436">Ligase</keyword>
<evidence type="ECO:0008006" key="9">
    <source>
        <dbReference type="Google" id="ProtNLM"/>
    </source>
</evidence>
<evidence type="ECO:0000256" key="2">
    <source>
        <dbReference type="ARBA" id="ARBA00022598"/>
    </source>
</evidence>
<name>A0A815GU05_ADIRI</name>
<keyword evidence="6" id="KW-0812">Transmembrane</keyword>
<dbReference type="AlphaFoldDB" id="A0A815GU05"/>
<dbReference type="OrthoDB" id="1700726at2759"/>
<protein>
    <recommendedName>
        <fullName evidence="9">AMP-dependent synthetase/ligase domain-containing protein</fullName>
    </recommendedName>
</protein>
<dbReference type="GO" id="GO:0030182">
    <property type="term" value="P:neuron differentiation"/>
    <property type="evidence" value="ECO:0007669"/>
    <property type="project" value="TreeGrafter"/>
</dbReference>
<keyword evidence="6" id="KW-0472">Membrane</keyword>
<comment type="caution">
    <text evidence="7">The sequence shown here is derived from an EMBL/GenBank/DDBJ whole genome shotgun (WGS) entry which is preliminary data.</text>
</comment>
<accession>A0A815GU05</accession>
<feature type="region of interest" description="Disordered" evidence="5">
    <location>
        <begin position="441"/>
        <end position="485"/>
    </location>
</feature>
<evidence type="ECO:0000256" key="3">
    <source>
        <dbReference type="ARBA" id="ARBA00022741"/>
    </source>
</evidence>